<comment type="caution">
    <text evidence="2">The sequence shown here is derived from an EMBL/GenBank/DDBJ whole genome shotgun (WGS) entry which is preliminary data.</text>
</comment>
<evidence type="ECO:0000313" key="2">
    <source>
        <dbReference type="EMBL" id="MBG8555926.1"/>
    </source>
</evidence>
<feature type="transmembrane region" description="Helical" evidence="1">
    <location>
        <begin position="100"/>
        <end position="120"/>
    </location>
</feature>
<feature type="transmembrane region" description="Helical" evidence="1">
    <location>
        <begin position="12"/>
        <end position="32"/>
    </location>
</feature>
<dbReference type="Pfam" id="PF13781">
    <property type="entry name" value="DoxX_3"/>
    <property type="match status" value="1"/>
</dbReference>
<accession>A0ABS0L714</accession>
<dbReference type="InterPro" id="IPR025695">
    <property type="entry name" value="DoxX-like"/>
</dbReference>
<dbReference type="EMBL" id="JADWYK010000017">
    <property type="protein sequence ID" value="MBG8555926.1"/>
    <property type="molecule type" value="Genomic_DNA"/>
</dbReference>
<dbReference type="Proteomes" id="UP000601099">
    <property type="component" value="Unassembled WGS sequence"/>
</dbReference>
<reference evidence="2 3" key="1">
    <citation type="submission" date="2020-11" db="EMBL/GenBank/DDBJ databases">
        <title>Hymenobacter sp.</title>
        <authorList>
            <person name="Kim M.K."/>
        </authorList>
    </citation>
    <scope>NUCLEOTIDE SEQUENCE [LARGE SCALE GENOMIC DNA]</scope>
    <source>
        <strain evidence="2 3">BT594</strain>
    </source>
</reference>
<gene>
    <name evidence="2" type="ORF">I5L79_20450</name>
</gene>
<evidence type="ECO:0000313" key="3">
    <source>
        <dbReference type="Proteomes" id="UP000601099"/>
    </source>
</evidence>
<keyword evidence="1" id="KW-0812">Transmembrane</keyword>
<evidence type="ECO:0000256" key="1">
    <source>
        <dbReference type="SAM" id="Phobius"/>
    </source>
</evidence>
<keyword evidence="1" id="KW-0472">Membrane</keyword>
<dbReference type="RefSeq" id="WP_196956939.1">
    <property type="nucleotide sequence ID" value="NZ_JADWYK010000017.1"/>
</dbReference>
<feature type="transmembrane region" description="Helical" evidence="1">
    <location>
        <begin position="44"/>
        <end position="67"/>
    </location>
</feature>
<proteinExistence type="predicted"/>
<keyword evidence="3" id="KW-1185">Reference proteome</keyword>
<organism evidence="2 3">
    <name type="scientific">Hymenobacter guriensis</name>
    <dbReference type="NCBI Taxonomy" id="2793065"/>
    <lineage>
        <taxon>Bacteria</taxon>
        <taxon>Pseudomonadati</taxon>
        <taxon>Bacteroidota</taxon>
        <taxon>Cytophagia</taxon>
        <taxon>Cytophagales</taxon>
        <taxon>Hymenobacteraceae</taxon>
        <taxon>Hymenobacter</taxon>
    </lineage>
</organism>
<name>A0ABS0L714_9BACT</name>
<keyword evidence="1" id="KW-1133">Transmembrane helix</keyword>
<protein>
    <submittedName>
        <fullName evidence="2">DoxX-like family protein</fullName>
    </submittedName>
</protein>
<sequence length="130" mass="14642">MGLLEQFRHGLRYGIVAVWLVNGMLCKVMNLVPRHEAIVSRILGATYAAPITKLIGLAEIGMAIWVLSKRWVKLNTATQIGLVLTMNVLEYHLAADLLLWHGWNLVFAGLFALLLYYYGFRLSAGAYKHK</sequence>